<proteinExistence type="predicted"/>
<name>L5KLP7_PTEAL</name>
<feature type="region of interest" description="Disordered" evidence="1">
    <location>
        <begin position="109"/>
        <end position="133"/>
    </location>
</feature>
<dbReference type="InParanoid" id="L5KLP7"/>
<feature type="compositionally biased region" description="Polar residues" evidence="1">
    <location>
        <begin position="124"/>
        <end position="133"/>
    </location>
</feature>
<dbReference type="AlphaFoldDB" id="L5KLP7"/>
<feature type="region of interest" description="Disordered" evidence="1">
    <location>
        <begin position="1"/>
        <end position="55"/>
    </location>
</feature>
<accession>L5KLP7</accession>
<evidence type="ECO:0000256" key="1">
    <source>
        <dbReference type="SAM" id="MobiDB-lite"/>
    </source>
</evidence>
<evidence type="ECO:0000313" key="2">
    <source>
        <dbReference type="EMBL" id="ELK12242.1"/>
    </source>
</evidence>
<evidence type="ECO:0000313" key="3">
    <source>
        <dbReference type="Proteomes" id="UP000010552"/>
    </source>
</evidence>
<dbReference type="EMBL" id="KB030661">
    <property type="protein sequence ID" value="ELK12242.1"/>
    <property type="molecule type" value="Genomic_DNA"/>
</dbReference>
<keyword evidence="3" id="KW-1185">Reference proteome</keyword>
<gene>
    <name evidence="2" type="ORF">PAL_GLEAN10014532</name>
</gene>
<reference evidence="3" key="1">
    <citation type="journal article" date="2013" name="Science">
        <title>Comparative analysis of bat genomes provides insight into the evolution of flight and immunity.</title>
        <authorList>
            <person name="Zhang G."/>
            <person name="Cowled C."/>
            <person name="Shi Z."/>
            <person name="Huang Z."/>
            <person name="Bishop-Lilly K.A."/>
            <person name="Fang X."/>
            <person name="Wynne J.W."/>
            <person name="Xiong Z."/>
            <person name="Baker M.L."/>
            <person name="Zhao W."/>
            <person name="Tachedjian M."/>
            <person name="Zhu Y."/>
            <person name="Zhou P."/>
            <person name="Jiang X."/>
            <person name="Ng J."/>
            <person name="Yang L."/>
            <person name="Wu L."/>
            <person name="Xiao J."/>
            <person name="Feng Y."/>
            <person name="Chen Y."/>
            <person name="Sun X."/>
            <person name="Zhang Y."/>
            <person name="Marsh G.A."/>
            <person name="Crameri G."/>
            <person name="Broder C.C."/>
            <person name="Frey K.G."/>
            <person name="Wang L.F."/>
            <person name="Wang J."/>
        </authorList>
    </citation>
    <scope>NUCLEOTIDE SEQUENCE [LARGE SCALE GENOMIC DNA]</scope>
</reference>
<sequence length="133" mass="14325">MEFSPEMQEEDGEERAAVSSGTGRTPVRNISDANETPEVRPLSPTGTVADCQPPQGRLTLAHMGWRTTASTPASGQRWRPPTLTTELHRWVLPCSPLHAPESTACCGVPRQPLHAEDPDGGLQTPHSTPRTGP</sequence>
<organism evidence="2 3">
    <name type="scientific">Pteropus alecto</name>
    <name type="common">Black flying fox</name>
    <dbReference type="NCBI Taxonomy" id="9402"/>
    <lineage>
        <taxon>Eukaryota</taxon>
        <taxon>Metazoa</taxon>
        <taxon>Chordata</taxon>
        <taxon>Craniata</taxon>
        <taxon>Vertebrata</taxon>
        <taxon>Euteleostomi</taxon>
        <taxon>Mammalia</taxon>
        <taxon>Eutheria</taxon>
        <taxon>Laurasiatheria</taxon>
        <taxon>Chiroptera</taxon>
        <taxon>Yinpterochiroptera</taxon>
        <taxon>Pteropodoidea</taxon>
        <taxon>Pteropodidae</taxon>
        <taxon>Pteropodinae</taxon>
        <taxon>Pteropus</taxon>
    </lineage>
</organism>
<protein>
    <submittedName>
        <fullName evidence="2">Uncharacterized protein</fullName>
    </submittedName>
</protein>
<dbReference type="Proteomes" id="UP000010552">
    <property type="component" value="Unassembled WGS sequence"/>
</dbReference>